<keyword evidence="1" id="KW-0812">Transmembrane</keyword>
<dbReference type="EMBL" id="KN832970">
    <property type="protein sequence ID" value="KIM92338.1"/>
    <property type="molecule type" value="Genomic_DNA"/>
</dbReference>
<feature type="transmembrane region" description="Helical" evidence="1">
    <location>
        <begin position="60"/>
        <end position="79"/>
    </location>
</feature>
<evidence type="ECO:0000313" key="3">
    <source>
        <dbReference type="EMBL" id="KIM92338.1"/>
    </source>
</evidence>
<organism evidence="3 4">
    <name type="scientific">Piloderma croceum (strain F 1598)</name>
    <dbReference type="NCBI Taxonomy" id="765440"/>
    <lineage>
        <taxon>Eukaryota</taxon>
        <taxon>Fungi</taxon>
        <taxon>Dikarya</taxon>
        <taxon>Basidiomycota</taxon>
        <taxon>Agaricomycotina</taxon>
        <taxon>Agaricomycetes</taxon>
        <taxon>Agaricomycetidae</taxon>
        <taxon>Atheliales</taxon>
        <taxon>Atheliaceae</taxon>
        <taxon>Piloderma</taxon>
    </lineage>
</organism>
<keyword evidence="4" id="KW-1185">Reference proteome</keyword>
<dbReference type="Pfam" id="PF20152">
    <property type="entry name" value="DUF6534"/>
    <property type="match status" value="1"/>
</dbReference>
<dbReference type="HOGENOM" id="CLU_046025_5_3_1"/>
<feature type="transmembrane region" description="Helical" evidence="1">
    <location>
        <begin position="15"/>
        <end position="39"/>
    </location>
</feature>
<dbReference type="InParanoid" id="A0A0C3C0H5"/>
<keyword evidence="1" id="KW-0472">Membrane</keyword>
<proteinExistence type="predicted"/>
<dbReference type="InterPro" id="IPR045339">
    <property type="entry name" value="DUF6534"/>
</dbReference>
<evidence type="ECO:0000313" key="4">
    <source>
        <dbReference type="Proteomes" id="UP000054166"/>
    </source>
</evidence>
<dbReference type="AlphaFoldDB" id="A0A0C3C0H5"/>
<gene>
    <name evidence="3" type="ORF">PILCRDRAFT_810382</name>
</gene>
<sequence length="295" mass="32791">MLNPPPPDPQAGYEMIGSLLVISTISTALFGVSLAQGCLYFNRHWQDSTRLKCIFAPARILEAINLAFTTHGMFVYTIIDRGDFAYLDGTLWTVPANLVVTLVQYVWVIRIRTLSKSPRRAQIAVAMHASIFIEAAWPILARTSVHWGTMTVVRWTCVTSLILRASNDIALTGLLCHYLQRSKNGLRETDSMIQTMIGYGLRAGLINCIGSITLALLVIIMPTKPYYVGIHSLTARFYANSLLAVLNQRREKSAELAGWQASEFSQAEVMELSSANWGTMGSQATRLTISDFHEM</sequence>
<reference evidence="4" key="2">
    <citation type="submission" date="2015-01" db="EMBL/GenBank/DDBJ databases">
        <title>Evolutionary Origins and Diversification of the Mycorrhizal Mutualists.</title>
        <authorList>
            <consortium name="DOE Joint Genome Institute"/>
            <consortium name="Mycorrhizal Genomics Consortium"/>
            <person name="Kohler A."/>
            <person name="Kuo A."/>
            <person name="Nagy L.G."/>
            <person name="Floudas D."/>
            <person name="Copeland A."/>
            <person name="Barry K.W."/>
            <person name="Cichocki N."/>
            <person name="Veneault-Fourrey C."/>
            <person name="LaButti K."/>
            <person name="Lindquist E.A."/>
            <person name="Lipzen A."/>
            <person name="Lundell T."/>
            <person name="Morin E."/>
            <person name="Murat C."/>
            <person name="Riley R."/>
            <person name="Ohm R."/>
            <person name="Sun H."/>
            <person name="Tunlid A."/>
            <person name="Henrissat B."/>
            <person name="Grigoriev I.V."/>
            <person name="Hibbett D.S."/>
            <person name="Martin F."/>
        </authorList>
    </citation>
    <scope>NUCLEOTIDE SEQUENCE [LARGE SCALE GENOMIC DNA]</scope>
    <source>
        <strain evidence="4">F 1598</strain>
    </source>
</reference>
<feature type="transmembrane region" description="Helical" evidence="1">
    <location>
        <begin position="199"/>
        <end position="220"/>
    </location>
</feature>
<name>A0A0C3C0H5_PILCF</name>
<dbReference type="Proteomes" id="UP000054166">
    <property type="component" value="Unassembled WGS sequence"/>
</dbReference>
<dbReference type="STRING" id="765440.A0A0C3C0H5"/>
<protein>
    <recommendedName>
        <fullName evidence="2">DUF6534 domain-containing protein</fullName>
    </recommendedName>
</protein>
<evidence type="ECO:0000256" key="1">
    <source>
        <dbReference type="SAM" id="Phobius"/>
    </source>
</evidence>
<keyword evidence="1" id="KW-1133">Transmembrane helix</keyword>
<reference evidence="3 4" key="1">
    <citation type="submission" date="2014-04" db="EMBL/GenBank/DDBJ databases">
        <authorList>
            <consortium name="DOE Joint Genome Institute"/>
            <person name="Kuo A."/>
            <person name="Tarkka M."/>
            <person name="Buscot F."/>
            <person name="Kohler A."/>
            <person name="Nagy L.G."/>
            <person name="Floudas D."/>
            <person name="Copeland A."/>
            <person name="Barry K.W."/>
            <person name="Cichocki N."/>
            <person name="Veneault-Fourrey C."/>
            <person name="LaButti K."/>
            <person name="Lindquist E.A."/>
            <person name="Lipzen A."/>
            <person name="Lundell T."/>
            <person name="Morin E."/>
            <person name="Murat C."/>
            <person name="Sun H."/>
            <person name="Tunlid A."/>
            <person name="Henrissat B."/>
            <person name="Grigoriev I.V."/>
            <person name="Hibbett D.S."/>
            <person name="Martin F."/>
            <person name="Nordberg H.P."/>
            <person name="Cantor M.N."/>
            <person name="Hua S.X."/>
        </authorList>
    </citation>
    <scope>NUCLEOTIDE SEQUENCE [LARGE SCALE GENOMIC DNA]</scope>
    <source>
        <strain evidence="3 4">F 1598</strain>
    </source>
</reference>
<dbReference type="PANTHER" id="PTHR40465:SF1">
    <property type="entry name" value="DUF6534 DOMAIN-CONTAINING PROTEIN"/>
    <property type="match status" value="1"/>
</dbReference>
<feature type="domain" description="DUF6534" evidence="2">
    <location>
        <begin position="167"/>
        <end position="250"/>
    </location>
</feature>
<feature type="transmembrane region" description="Helical" evidence="1">
    <location>
        <begin position="91"/>
        <end position="109"/>
    </location>
</feature>
<evidence type="ECO:0000259" key="2">
    <source>
        <dbReference type="Pfam" id="PF20152"/>
    </source>
</evidence>
<dbReference type="PANTHER" id="PTHR40465">
    <property type="entry name" value="CHROMOSOME 1, WHOLE GENOME SHOTGUN SEQUENCE"/>
    <property type="match status" value="1"/>
</dbReference>
<accession>A0A0C3C0H5</accession>